<dbReference type="EMBL" id="CAJVPW010001968">
    <property type="protein sequence ID" value="CAG8496211.1"/>
    <property type="molecule type" value="Genomic_DNA"/>
</dbReference>
<comment type="caution">
    <text evidence="1">The sequence shown here is derived from an EMBL/GenBank/DDBJ whole genome shotgun (WGS) entry which is preliminary data.</text>
</comment>
<evidence type="ECO:0000313" key="1">
    <source>
        <dbReference type="EMBL" id="CAG8496211.1"/>
    </source>
</evidence>
<gene>
    <name evidence="1" type="ORF">SPELUC_LOCUS2791</name>
</gene>
<sequence>NKPKRNCMLVEELFFKNIHDEKNISDTIEIQNIDCADAMNYFEDTREMQDQENLNQESKKFLLII</sequence>
<organism evidence="1 2">
    <name type="scientific">Cetraspora pellucida</name>
    <dbReference type="NCBI Taxonomy" id="1433469"/>
    <lineage>
        <taxon>Eukaryota</taxon>
        <taxon>Fungi</taxon>
        <taxon>Fungi incertae sedis</taxon>
        <taxon>Mucoromycota</taxon>
        <taxon>Glomeromycotina</taxon>
        <taxon>Glomeromycetes</taxon>
        <taxon>Diversisporales</taxon>
        <taxon>Gigasporaceae</taxon>
        <taxon>Cetraspora</taxon>
    </lineage>
</organism>
<protein>
    <submittedName>
        <fullName evidence="1">17943_t:CDS:1</fullName>
    </submittedName>
</protein>
<dbReference type="Proteomes" id="UP000789366">
    <property type="component" value="Unassembled WGS sequence"/>
</dbReference>
<evidence type="ECO:0000313" key="2">
    <source>
        <dbReference type="Proteomes" id="UP000789366"/>
    </source>
</evidence>
<name>A0ACA9KVK7_9GLOM</name>
<keyword evidence="2" id="KW-1185">Reference proteome</keyword>
<reference evidence="1" key="1">
    <citation type="submission" date="2021-06" db="EMBL/GenBank/DDBJ databases">
        <authorList>
            <person name="Kallberg Y."/>
            <person name="Tangrot J."/>
            <person name="Rosling A."/>
        </authorList>
    </citation>
    <scope>NUCLEOTIDE SEQUENCE</scope>
    <source>
        <strain evidence="1">28 12/20/2015</strain>
    </source>
</reference>
<proteinExistence type="predicted"/>
<feature type="non-terminal residue" evidence="1">
    <location>
        <position position="1"/>
    </location>
</feature>
<accession>A0ACA9KVK7</accession>